<evidence type="ECO:0000256" key="4">
    <source>
        <dbReference type="ARBA" id="ARBA00023002"/>
    </source>
</evidence>
<evidence type="ECO:0000256" key="5">
    <source>
        <dbReference type="SAM" id="MobiDB-lite"/>
    </source>
</evidence>
<dbReference type="PANTHER" id="PTHR42877">
    <property type="entry name" value="L-ORNITHINE N(5)-MONOOXYGENASE-RELATED"/>
    <property type="match status" value="1"/>
</dbReference>
<keyword evidence="3" id="KW-0274">FAD</keyword>
<dbReference type="EMBL" id="DS985228">
    <property type="protein sequence ID" value="EEY23341.1"/>
    <property type="molecule type" value="Genomic_DNA"/>
</dbReference>
<dbReference type="SUPFAM" id="SSF51905">
    <property type="entry name" value="FAD/NAD(P)-binding domain"/>
    <property type="match status" value="1"/>
</dbReference>
<dbReference type="AlphaFoldDB" id="C9SXF1"/>
<dbReference type="OMA" id="NYPGVQC"/>
<feature type="region of interest" description="Disordered" evidence="5">
    <location>
        <begin position="292"/>
        <end position="314"/>
    </location>
</feature>
<name>C9SXF1_VERA1</name>
<evidence type="ECO:0000313" key="6">
    <source>
        <dbReference type="EMBL" id="EEY23341.1"/>
    </source>
</evidence>
<dbReference type="PANTHER" id="PTHR42877:SF2">
    <property type="entry name" value="FAD_NAD(P)-BINDING DOMAIN-CONTAINING PROTEIN"/>
    <property type="match status" value="1"/>
</dbReference>
<evidence type="ECO:0000256" key="3">
    <source>
        <dbReference type="ARBA" id="ARBA00022827"/>
    </source>
</evidence>
<dbReference type="eggNOG" id="KOG1399">
    <property type="taxonomic scope" value="Eukaryota"/>
</dbReference>
<keyword evidence="2" id="KW-0285">Flavoprotein</keyword>
<dbReference type="Pfam" id="PF13450">
    <property type="entry name" value="NAD_binding_8"/>
    <property type="match status" value="1"/>
</dbReference>
<organism evidence="7">
    <name type="scientific">Verticillium alfalfae (strain VaMs.102 / ATCC MYA-4576 / FGSC 10136)</name>
    <name type="common">Verticillium wilt of alfalfa</name>
    <name type="synonym">Verticillium albo-atrum</name>
    <dbReference type="NCBI Taxonomy" id="526221"/>
    <lineage>
        <taxon>Eukaryota</taxon>
        <taxon>Fungi</taxon>
        <taxon>Dikarya</taxon>
        <taxon>Ascomycota</taxon>
        <taxon>Pezizomycotina</taxon>
        <taxon>Sordariomycetes</taxon>
        <taxon>Hypocreomycetidae</taxon>
        <taxon>Glomerellales</taxon>
        <taxon>Plectosphaerellaceae</taxon>
        <taxon>Verticillium</taxon>
    </lineage>
</organism>
<dbReference type="GO" id="GO:0004499">
    <property type="term" value="F:N,N-dimethylaniline monooxygenase activity"/>
    <property type="evidence" value="ECO:0007669"/>
    <property type="project" value="InterPro"/>
</dbReference>
<dbReference type="KEGG" id="val:VDBG_09451"/>
<keyword evidence="7" id="KW-1185">Reference proteome</keyword>
<comment type="similarity">
    <text evidence="1">Belongs to the FAD-binding monooxygenase family.</text>
</comment>
<dbReference type="Pfam" id="PF00743">
    <property type="entry name" value="FMO-like"/>
    <property type="match status" value="1"/>
</dbReference>
<reference evidence="7" key="1">
    <citation type="journal article" date="2011" name="PLoS Pathog.">
        <title>Comparative genomics yields insights into niche adaptation of plant vascular wilt pathogens.</title>
        <authorList>
            <person name="Klosterman S.J."/>
            <person name="Subbarao K.V."/>
            <person name="Kang S."/>
            <person name="Veronese P."/>
            <person name="Gold S.E."/>
            <person name="Thomma B.P.H.J."/>
            <person name="Chen Z."/>
            <person name="Henrissat B."/>
            <person name="Lee Y.-H."/>
            <person name="Park J."/>
            <person name="Garcia-Pedrajas M.D."/>
            <person name="Barbara D.J."/>
            <person name="Anchieta A."/>
            <person name="de Jonge R."/>
            <person name="Santhanam P."/>
            <person name="Maruthachalam K."/>
            <person name="Atallah Z."/>
            <person name="Amyotte S.G."/>
            <person name="Paz Z."/>
            <person name="Inderbitzin P."/>
            <person name="Hayes R.J."/>
            <person name="Heiman D.I."/>
            <person name="Young S."/>
            <person name="Zeng Q."/>
            <person name="Engels R."/>
            <person name="Galagan J."/>
            <person name="Cuomo C.A."/>
            <person name="Dobinson K.F."/>
            <person name="Ma L.-J."/>
        </authorList>
    </citation>
    <scope>NUCLEOTIDE SEQUENCE [LARGE SCALE GENOMIC DNA]</scope>
    <source>
        <strain evidence="7">VaMs.102 / ATCC MYA-4576 / FGSC 10136</strain>
    </source>
</reference>
<dbReference type="GeneID" id="9527956"/>
<dbReference type="GO" id="GO:0050661">
    <property type="term" value="F:NADP binding"/>
    <property type="evidence" value="ECO:0007669"/>
    <property type="project" value="InterPro"/>
</dbReference>
<dbReference type="InterPro" id="IPR051209">
    <property type="entry name" value="FAD-bind_Monooxygenase_sf"/>
</dbReference>
<dbReference type="Gene3D" id="3.50.50.60">
    <property type="entry name" value="FAD/NAD(P)-binding domain"/>
    <property type="match status" value="2"/>
</dbReference>
<dbReference type="HOGENOM" id="CLU_006937_6_1_1"/>
<evidence type="ECO:0000256" key="1">
    <source>
        <dbReference type="ARBA" id="ARBA00010139"/>
    </source>
</evidence>
<sequence length="620" mass="69752">MTAPVEVPVAPPVNPSSFNLISTPTDAEIPRMPAAELPEVLTNGFQRPVTNGHSTANGVVEDPFKLSSEYAYTPRKIKVITIGAGFSGLLMAHKFQHRFPEMRDIVEHKIFEARSEVGGTWFVNDYPGVQCDVPAHIYVSGILNGAALELRGVGPDILAYIKATVKKWNLDRDLHLNTKVVDAVWQEDLGQWQVTVEHEGVRRIEHCHVLISAQGVLVHESWPQVPGLRDFKGHLTHSAAWEHNYDYAGKRIAVIGNGSSGIQIVPQMAKLPGTDVKNFIRGPAWVYYRAPPSKHLGRDDPDPNPRYTDDERTRFHDPDYHLQHRKGIISRTNKSFYIFMKGENNQQGMKMAAEQMADKLKHDPELCATLIPKWELGCRRITPGPGYLESFLRPNCNVTNSGITRVAENGVHTADGKFYECDVIVCATGFDVSHRPRYPVIGKSKVDLATRWADEPDSYLSVAVPDFPNYFMMMGPNCLGGHGSLVESLNWTGDYFVKWIKKMATEDIKYVTPKQTVADAFMRYGDEVHKTLVWTGACKSWYKRNRVDGRVTALFGGSAHLFNRMLGDIRGEDFDVTYNTANPFRFMGNGFTEWEMDPKSDLSWYVEKAEVPYEEGSTSQ</sequence>
<evidence type="ECO:0000256" key="2">
    <source>
        <dbReference type="ARBA" id="ARBA00022630"/>
    </source>
</evidence>
<dbReference type="InterPro" id="IPR020946">
    <property type="entry name" value="Flavin_mOase-like"/>
</dbReference>
<dbReference type="OrthoDB" id="74360at2759"/>
<accession>C9SXF1</accession>
<proteinExistence type="inferred from homology"/>
<protein>
    <submittedName>
        <fullName evidence="6">Cyclohexanone 1,2-monooxygenase</fullName>
    </submittedName>
</protein>
<evidence type="ECO:0000313" key="7">
    <source>
        <dbReference type="Proteomes" id="UP000008698"/>
    </source>
</evidence>
<keyword evidence="6" id="KW-0503">Monooxygenase</keyword>
<keyword evidence="4" id="KW-0560">Oxidoreductase</keyword>
<dbReference type="Proteomes" id="UP000008698">
    <property type="component" value="Unassembled WGS sequence"/>
</dbReference>
<feature type="compositionally biased region" description="Basic and acidic residues" evidence="5">
    <location>
        <begin position="296"/>
        <end position="314"/>
    </location>
</feature>
<gene>
    <name evidence="6" type="ORF">VDBG_09451</name>
</gene>
<dbReference type="InterPro" id="IPR036188">
    <property type="entry name" value="FAD/NAD-bd_sf"/>
</dbReference>
<dbReference type="GO" id="GO:0050660">
    <property type="term" value="F:flavin adenine dinucleotide binding"/>
    <property type="evidence" value="ECO:0007669"/>
    <property type="project" value="InterPro"/>
</dbReference>
<dbReference type="RefSeq" id="XP_003000256.1">
    <property type="nucleotide sequence ID" value="XM_003000210.1"/>
</dbReference>